<dbReference type="Gene3D" id="1.10.1280.10">
    <property type="entry name" value="Di-copper center containing domain from catechol oxidase"/>
    <property type="match status" value="1"/>
</dbReference>
<dbReference type="PANTHER" id="PTHR11474:SF126">
    <property type="entry name" value="TYROSINASE-LIKE PROTEIN TYR-1-RELATED"/>
    <property type="match status" value="1"/>
</dbReference>
<dbReference type="InterPro" id="IPR050316">
    <property type="entry name" value="Tyrosinase/Hemocyanin"/>
</dbReference>
<keyword evidence="1" id="KW-0479">Metal-binding</keyword>
<dbReference type="Proteomes" id="UP001430584">
    <property type="component" value="Unassembled WGS sequence"/>
</dbReference>
<sequence length="263" mass="29213">MFITPLVLTFATLTASAVFPSSYCTQPVTRIEWRQLSDGDRQSYVAAVRCLRTRESVLGLNTSLYDDFPYVHNALNKRSKLAIDPEYPATKTETVHLVAAFLPWHRYFVHLYERALQSCGYNGSATYWDWAWDSIDPMDRAPMWDAKTGFGGSGSQQNRSLCVSDGPFRDFRPAYLRNTLHPHCLARNFNNGTDFPGDMSAPKYSPTVVNKIQALGNYNTYRLAMEGGPHFSIHRAIGGDMIPATSPNGVFPSAVCVGVGVVG</sequence>
<feature type="domain" description="Tyrosinase copper-binding" evidence="4">
    <location>
        <begin position="96"/>
        <end position="113"/>
    </location>
</feature>
<evidence type="ECO:0000256" key="1">
    <source>
        <dbReference type="ARBA" id="ARBA00022723"/>
    </source>
</evidence>
<feature type="chain" id="PRO_5047247285" description="Tyrosinase copper-binding domain-containing protein" evidence="3">
    <location>
        <begin position="18"/>
        <end position="263"/>
    </location>
</feature>
<dbReference type="EMBL" id="JAJVCZ030000001">
    <property type="protein sequence ID" value="KAL0265374.1"/>
    <property type="molecule type" value="Genomic_DNA"/>
</dbReference>
<evidence type="ECO:0000259" key="4">
    <source>
        <dbReference type="PROSITE" id="PS00497"/>
    </source>
</evidence>
<accession>A0ABR3CWX0</accession>
<keyword evidence="3" id="KW-0732">Signal</keyword>
<reference evidence="5 6" key="1">
    <citation type="submission" date="2024-02" db="EMBL/GenBank/DDBJ databases">
        <title>De novo assembly and annotation of 12 fungi associated with fruit tree decline syndrome in Ontario, Canada.</title>
        <authorList>
            <person name="Sulman M."/>
            <person name="Ellouze W."/>
            <person name="Ilyukhin E."/>
        </authorList>
    </citation>
    <scope>NUCLEOTIDE SEQUENCE [LARGE SCALE GENOMIC DNA]</scope>
    <source>
        <strain evidence="5 6">FDS-637</strain>
    </source>
</reference>
<evidence type="ECO:0000313" key="5">
    <source>
        <dbReference type="EMBL" id="KAL0265374.1"/>
    </source>
</evidence>
<dbReference type="Pfam" id="PF00264">
    <property type="entry name" value="Tyrosinase"/>
    <property type="match status" value="1"/>
</dbReference>
<gene>
    <name evidence="5" type="ORF">SLS55_001340</name>
</gene>
<dbReference type="PRINTS" id="PR00092">
    <property type="entry name" value="TYROSINASE"/>
</dbReference>
<dbReference type="PROSITE" id="PS00497">
    <property type="entry name" value="TYROSINASE_1"/>
    <property type="match status" value="1"/>
</dbReference>
<proteinExistence type="predicted"/>
<dbReference type="PANTHER" id="PTHR11474">
    <property type="entry name" value="TYROSINASE FAMILY MEMBER"/>
    <property type="match status" value="1"/>
</dbReference>
<dbReference type="InterPro" id="IPR008922">
    <property type="entry name" value="Di-copper_centre_dom_sf"/>
</dbReference>
<dbReference type="InterPro" id="IPR002227">
    <property type="entry name" value="Tyrosinase_Cu-bd"/>
</dbReference>
<evidence type="ECO:0000313" key="6">
    <source>
        <dbReference type="Proteomes" id="UP001430584"/>
    </source>
</evidence>
<feature type="signal peptide" evidence="3">
    <location>
        <begin position="1"/>
        <end position="17"/>
    </location>
</feature>
<evidence type="ECO:0000256" key="2">
    <source>
        <dbReference type="ARBA" id="ARBA00023008"/>
    </source>
</evidence>
<name>A0ABR3CWX0_9PEZI</name>
<keyword evidence="2" id="KW-0186">Copper</keyword>
<organism evidence="5 6">
    <name type="scientific">Diplodia seriata</name>
    <dbReference type="NCBI Taxonomy" id="420778"/>
    <lineage>
        <taxon>Eukaryota</taxon>
        <taxon>Fungi</taxon>
        <taxon>Dikarya</taxon>
        <taxon>Ascomycota</taxon>
        <taxon>Pezizomycotina</taxon>
        <taxon>Dothideomycetes</taxon>
        <taxon>Dothideomycetes incertae sedis</taxon>
        <taxon>Botryosphaeriales</taxon>
        <taxon>Botryosphaeriaceae</taxon>
        <taxon>Diplodia</taxon>
    </lineage>
</organism>
<protein>
    <recommendedName>
        <fullName evidence="4">Tyrosinase copper-binding domain-containing protein</fullName>
    </recommendedName>
</protein>
<dbReference type="RefSeq" id="XP_066638114.1">
    <property type="nucleotide sequence ID" value="XM_066772835.1"/>
</dbReference>
<comment type="caution">
    <text evidence="5">The sequence shown here is derived from an EMBL/GenBank/DDBJ whole genome shotgun (WGS) entry which is preliminary data.</text>
</comment>
<keyword evidence="6" id="KW-1185">Reference proteome</keyword>
<dbReference type="GeneID" id="92005425"/>
<evidence type="ECO:0000256" key="3">
    <source>
        <dbReference type="SAM" id="SignalP"/>
    </source>
</evidence>
<dbReference type="SUPFAM" id="SSF48056">
    <property type="entry name" value="Di-copper centre-containing domain"/>
    <property type="match status" value="1"/>
</dbReference>